<evidence type="ECO:0000313" key="4">
    <source>
        <dbReference type="EMBL" id="KAF2215574.1"/>
    </source>
</evidence>
<dbReference type="CDD" id="cd00067">
    <property type="entry name" value="GAL4"/>
    <property type="match status" value="1"/>
</dbReference>
<reference evidence="4" key="1">
    <citation type="journal article" date="2020" name="Stud. Mycol.">
        <title>101 Dothideomycetes genomes: a test case for predicting lifestyles and emergence of pathogens.</title>
        <authorList>
            <person name="Haridas S."/>
            <person name="Albert R."/>
            <person name="Binder M."/>
            <person name="Bloem J."/>
            <person name="Labutti K."/>
            <person name="Salamov A."/>
            <person name="Andreopoulos B."/>
            <person name="Baker S."/>
            <person name="Barry K."/>
            <person name="Bills G."/>
            <person name="Bluhm B."/>
            <person name="Cannon C."/>
            <person name="Castanera R."/>
            <person name="Culley D."/>
            <person name="Daum C."/>
            <person name="Ezra D."/>
            <person name="Gonzalez J."/>
            <person name="Henrissat B."/>
            <person name="Kuo A."/>
            <person name="Liang C."/>
            <person name="Lipzen A."/>
            <person name="Lutzoni F."/>
            <person name="Magnuson J."/>
            <person name="Mondo S."/>
            <person name="Nolan M."/>
            <person name="Ohm R."/>
            <person name="Pangilinan J."/>
            <person name="Park H.-J."/>
            <person name="Ramirez L."/>
            <person name="Alfaro M."/>
            <person name="Sun H."/>
            <person name="Tritt A."/>
            <person name="Yoshinaga Y."/>
            <person name="Zwiers L.-H."/>
            <person name="Turgeon B."/>
            <person name="Goodwin S."/>
            <person name="Spatafora J."/>
            <person name="Crous P."/>
            <person name="Grigoriev I."/>
        </authorList>
    </citation>
    <scope>NUCLEOTIDE SEQUENCE</scope>
    <source>
        <strain evidence="4">SCOH1-5</strain>
    </source>
</reference>
<feature type="region of interest" description="Disordered" evidence="2">
    <location>
        <begin position="194"/>
        <end position="301"/>
    </location>
</feature>
<dbReference type="PROSITE" id="PS50048">
    <property type="entry name" value="ZN2_CY6_FUNGAL_2"/>
    <property type="match status" value="1"/>
</dbReference>
<sequence length="301" mass="32965">MSASGHSRPLLAARSSSGDASKDGSSNTSNANAPGPTRPPSGRPKRTLIESACSACRRRKSRCDGLRPSCSRCQNLRTDCQYEAEEGESRWSALRRRNQLLEQERDHIRELLAFVQTRPEPEALDIFQRIRTSSYDDIFLLLRQVREGAYGMQPGLQQQQQQQQQHMPPGPPPGNAIDHRLPPIQAILEVSSRQGVNGPAHPHPNHAHLVQSHSVSSEESRNSSIPEFSPGAASAPHMLSTLEPSPHHPRHQTAPHHPTNTPPLMGSKPSLSSEESTGSVTSNPVLNPGFGMDLSKPYQTP</sequence>
<feature type="compositionally biased region" description="Polar residues" evidence="2">
    <location>
        <begin position="269"/>
        <end position="285"/>
    </location>
</feature>
<evidence type="ECO:0000313" key="5">
    <source>
        <dbReference type="Proteomes" id="UP000799539"/>
    </source>
</evidence>
<dbReference type="PANTHER" id="PTHR47256">
    <property type="entry name" value="ZN(II)2CYS6 TRANSCRIPTION FACTOR (EUROFUNG)-RELATED"/>
    <property type="match status" value="1"/>
</dbReference>
<protein>
    <recommendedName>
        <fullName evidence="3">Zn(2)-C6 fungal-type domain-containing protein</fullName>
    </recommendedName>
</protein>
<dbReference type="GO" id="GO:0000981">
    <property type="term" value="F:DNA-binding transcription factor activity, RNA polymerase II-specific"/>
    <property type="evidence" value="ECO:0007669"/>
    <property type="project" value="InterPro"/>
</dbReference>
<organism evidence="4 5">
    <name type="scientific">Cercospora zeae-maydis SCOH1-5</name>
    <dbReference type="NCBI Taxonomy" id="717836"/>
    <lineage>
        <taxon>Eukaryota</taxon>
        <taxon>Fungi</taxon>
        <taxon>Dikarya</taxon>
        <taxon>Ascomycota</taxon>
        <taxon>Pezizomycotina</taxon>
        <taxon>Dothideomycetes</taxon>
        <taxon>Dothideomycetidae</taxon>
        <taxon>Mycosphaerellales</taxon>
        <taxon>Mycosphaerellaceae</taxon>
        <taxon>Cercospora</taxon>
    </lineage>
</organism>
<dbReference type="InterPro" id="IPR001138">
    <property type="entry name" value="Zn2Cys6_DnaBD"/>
</dbReference>
<dbReference type="InterPro" id="IPR036864">
    <property type="entry name" value="Zn2-C6_fun-type_DNA-bd_sf"/>
</dbReference>
<dbReference type="Proteomes" id="UP000799539">
    <property type="component" value="Unassembled WGS sequence"/>
</dbReference>
<feature type="domain" description="Zn(2)-C6 fungal-type" evidence="3">
    <location>
        <begin position="52"/>
        <end position="82"/>
    </location>
</feature>
<dbReference type="InterPro" id="IPR053187">
    <property type="entry name" value="Notoamide_regulator"/>
</dbReference>
<dbReference type="GO" id="GO:0008270">
    <property type="term" value="F:zinc ion binding"/>
    <property type="evidence" value="ECO:0007669"/>
    <property type="project" value="InterPro"/>
</dbReference>
<feature type="compositionally biased region" description="Low complexity" evidence="2">
    <location>
        <begin position="153"/>
        <end position="167"/>
    </location>
</feature>
<dbReference type="EMBL" id="ML992665">
    <property type="protein sequence ID" value="KAF2215574.1"/>
    <property type="molecule type" value="Genomic_DNA"/>
</dbReference>
<dbReference type="Gene3D" id="4.10.240.10">
    <property type="entry name" value="Zn(2)-C6 fungal-type DNA-binding domain"/>
    <property type="match status" value="1"/>
</dbReference>
<evidence type="ECO:0000256" key="1">
    <source>
        <dbReference type="ARBA" id="ARBA00023242"/>
    </source>
</evidence>
<dbReference type="SUPFAM" id="SSF57701">
    <property type="entry name" value="Zn2/Cys6 DNA-binding domain"/>
    <property type="match status" value="1"/>
</dbReference>
<feature type="compositionally biased region" description="Low complexity" evidence="2">
    <location>
        <begin position="12"/>
        <end position="26"/>
    </location>
</feature>
<name>A0A6A6FQK2_9PEZI</name>
<proteinExistence type="predicted"/>
<feature type="region of interest" description="Disordered" evidence="2">
    <location>
        <begin position="1"/>
        <end position="46"/>
    </location>
</feature>
<dbReference type="AlphaFoldDB" id="A0A6A6FQK2"/>
<gene>
    <name evidence="4" type="ORF">CERZMDRAFT_93979</name>
</gene>
<dbReference type="PANTHER" id="PTHR47256:SF1">
    <property type="entry name" value="ZN(II)2CYS6 TRANSCRIPTION FACTOR (EUROFUNG)"/>
    <property type="match status" value="1"/>
</dbReference>
<keyword evidence="1" id="KW-0539">Nucleus</keyword>
<evidence type="ECO:0000256" key="2">
    <source>
        <dbReference type="SAM" id="MobiDB-lite"/>
    </source>
</evidence>
<keyword evidence="5" id="KW-1185">Reference proteome</keyword>
<dbReference type="Pfam" id="PF00172">
    <property type="entry name" value="Zn_clus"/>
    <property type="match status" value="1"/>
</dbReference>
<evidence type="ECO:0000259" key="3">
    <source>
        <dbReference type="PROSITE" id="PS50048"/>
    </source>
</evidence>
<accession>A0A6A6FQK2</accession>
<dbReference type="SMART" id="SM00066">
    <property type="entry name" value="GAL4"/>
    <property type="match status" value="1"/>
</dbReference>
<feature type="region of interest" description="Disordered" evidence="2">
    <location>
        <begin position="153"/>
        <end position="179"/>
    </location>
</feature>
<dbReference type="OrthoDB" id="10261408at2759"/>
<dbReference type="PROSITE" id="PS00463">
    <property type="entry name" value="ZN2_CY6_FUNGAL_1"/>
    <property type="match status" value="1"/>
</dbReference>